<dbReference type="EMBL" id="JAOB01000081">
    <property type="protein sequence ID" value="EUA13788.1"/>
    <property type="molecule type" value="Genomic_DNA"/>
</dbReference>
<organism evidence="1">
    <name type="scientific">Mycobacterium xenopi 4042</name>
    <dbReference type="NCBI Taxonomy" id="1299334"/>
    <lineage>
        <taxon>Bacteria</taxon>
        <taxon>Bacillati</taxon>
        <taxon>Actinomycetota</taxon>
        <taxon>Actinomycetes</taxon>
        <taxon>Mycobacteriales</taxon>
        <taxon>Mycobacteriaceae</taxon>
        <taxon>Mycobacterium</taxon>
    </lineage>
</organism>
<proteinExistence type="predicted"/>
<dbReference type="AlphaFoldDB" id="X7Z4W9"/>
<dbReference type="PATRIC" id="fig|1299334.3.peg.8676"/>
<comment type="caution">
    <text evidence="1">The sequence shown here is derived from an EMBL/GenBank/DDBJ whole genome shotgun (WGS) entry which is preliminary data.</text>
</comment>
<accession>X7Z4W9</accession>
<gene>
    <name evidence="1" type="ORF">I553_6907</name>
</gene>
<protein>
    <submittedName>
        <fullName evidence="1">TetR-family transcriptional regulator domain protein</fullName>
    </submittedName>
</protein>
<reference evidence="1" key="1">
    <citation type="submission" date="2014-01" db="EMBL/GenBank/DDBJ databases">
        <authorList>
            <person name="Brown-Elliot B."/>
            <person name="Wallace R."/>
            <person name="Lenaerts A."/>
            <person name="Ordway D."/>
            <person name="DeGroote M.A."/>
            <person name="Parker T."/>
            <person name="Sizemore C."/>
            <person name="Tallon L.J."/>
            <person name="Sadzewicz L.K."/>
            <person name="Sengamalay N."/>
            <person name="Fraser C.M."/>
            <person name="Hine E."/>
            <person name="Shefchek K.A."/>
            <person name="Das S.P."/>
            <person name="Tettelin H."/>
        </authorList>
    </citation>
    <scope>NUCLEOTIDE SEQUENCE [LARGE SCALE GENOMIC DNA]</scope>
    <source>
        <strain evidence="1">4042</strain>
    </source>
</reference>
<sequence length="42" mass="4976">MLDVVVEILETEGYDAVQLREVARRPERRWPRSTSDTRTVMN</sequence>
<evidence type="ECO:0000313" key="1">
    <source>
        <dbReference type="EMBL" id="EUA13788.1"/>
    </source>
</evidence>
<name>X7Z4W9_MYCXE</name>